<dbReference type="AlphaFoldDB" id="A0A7Y0L4N2"/>
<dbReference type="PANTHER" id="PTHR39338:SF6">
    <property type="entry name" value="BLL5662 PROTEIN"/>
    <property type="match status" value="1"/>
</dbReference>
<name>A0A7Y0L4N2_9FIRM</name>
<keyword evidence="1" id="KW-0812">Transmembrane</keyword>
<comment type="caution">
    <text evidence="2">The sequence shown here is derived from an EMBL/GenBank/DDBJ whole genome shotgun (WGS) entry which is preliminary data.</text>
</comment>
<keyword evidence="3" id="KW-1185">Reference proteome</keyword>
<keyword evidence="1" id="KW-0472">Membrane</keyword>
<evidence type="ECO:0000313" key="2">
    <source>
        <dbReference type="EMBL" id="NMP23243.1"/>
    </source>
</evidence>
<proteinExistence type="predicted"/>
<dbReference type="InterPro" id="IPR008912">
    <property type="entry name" value="Uncharacterised_CoxE"/>
</dbReference>
<dbReference type="PANTHER" id="PTHR39338">
    <property type="entry name" value="BLL5662 PROTEIN-RELATED"/>
    <property type="match status" value="1"/>
</dbReference>
<dbReference type="RefSeq" id="WP_169100329.1">
    <property type="nucleotide sequence ID" value="NZ_JABBVZ010000044.1"/>
</dbReference>
<dbReference type="InterPro" id="IPR036465">
    <property type="entry name" value="vWFA_dom_sf"/>
</dbReference>
<dbReference type="EMBL" id="JABBVZ010000044">
    <property type="protein sequence ID" value="NMP23243.1"/>
    <property type="molecule type" value="Genomic_DNA"/>
</dbReference>
<organism evidence="2 3">
    <name type="scientific">Sulfobacillus harzensis</name>
    <dbReference type="NCBI Taxonomy" id="2729629"/>
    <lineage>
        <taxon>Bacteria</taxon>
        <taxon>Bacillati</taxon>
        <taxon>Bacillota</taxon>
        <taxon>Clostridia</taxon>
        <taxon>Eubacteriales</taxon>
        <taxon>Clostridiales Family XVII. Incertae Sedis</taxon>
        <taxon>Sulfobacillus</taxon>
    </lineage>
</organism>
<accession>A0A7Y0L4N2</accession>
<keyword evidence="1" id="KW-1133">Transmembrane helix</keyword>
<dbReference type="Proteomes" id="UP000533476">
    <property type="component" value="Unassembled WGS sequence"/>
</dbReference>
<sequence length="254" mass="29293">MFRRTRASWGKGRTINAGLPDELPWWLIRWRSGPGRWVRPARHGKLTGPESRVDWRRTLRRWARLGHADGRMIWRRAPRRPTQVVVLWDVSGSMAAYLGWYFPWIYRLASLSDAVHVFAFGTTIEDLTPHLASKYRQAVRNLYGQTSLWGSGTAIGQAFQRWNERYGPRLLSRRTTVAIISDGWDVGNPEQLASALQFMASRAERLVWINPLMVTAGFEPRTRALMMARRYVDSMTAGAEPESLARLAREWDVI</sequence>
<dbReference type="SUPFAM" id="SSF53300">
    <property type="entry name" value="vWA-like"/>
    <property type="match status" value="1"/>
</dbReference>
<dbReference type="Pfam" id="PF05762">
    <property type="entry name" value="VWA_CoxE"/>
    <property type="match status" value="1"/>
</dbReference>
<feature type="transmembrane region" description="Helical" evidence="1">
    <location>
        <begin position="85"/>
        <end position="106"/>
    </location>
</feature>
<reference evidence="2 3" key="1">
    <citation type="submission" date="2020-04" db="EMBL/GenBank/DDBJ databases">
        <authorList>
            <person name="Zhang R."/>
            <person name="Schippers A."/>
        </authorList>
    </citation>
    <scope>NUCLEOTIDE SEQUENCE [LARGE SCALE GENOMIC DNA]</scope>
    <source>
        <strain evidence="2 3">DSM 109850</strain>
    </source>
</reference>
<gene>
    <name evidence="2" type="ORF">HIJ39_12935</name>
</gene>
<protein>
    <submittedName>
        <fullName evidence="2">VWA domain-containing protein</fullName>
    </submittedName>
</protein>
<dbReference type="Gene3D" id="3.40.50.410">
    <property type="entry name" value="von Willebrand factor, type A domain"/>
    <property type="match status" value="1"/>
</dbReference>
<evidence type="ECO:0000256" key="1">
    <source>
        <dbReference type="SAM" id="Phobius"/>
    </source>
</evidence>
<dbReference type="CDD" id="cd00198">
    <property type="entry name" value="vWFA"/>
    <property type="match status" value="1"/>
</dbReference>
<evidence type="ECO:0000313" key="3">
    <source>
        <dbReference type="Proteomes" id="UP000533476"/>
    </source>
</evidence>